<accession>A0A323UJU1</accession>
<name>A0A323UJU1_RHOPL</name>
<dbReference type="InterPro" id="IPR037026">
    <property type="entry name" value="Vgr_OB-fold_dom_sf"/>
</dbReference>
<dbReference type="AlphaFoldDB" id="A0A323UJU1"/>
<dbReference type="Gene3D" id="2.40.50.230">
    <property type="entry name" value="Gp5 N-terminal domain"/>
    <property type="match status" value="1"/>
</dbReference>
<protein>
    <recommendedName>
        <fullName evidence="4">Gp5/Type VI secretion system Vgr protein OB-fold domain-containing protein</fullName>
    </recommendedName>
</protein>
<dbReference type="RefSeq" id="WP_110785964.1">
    <property type="nucleotide sequence ID" value="NZ_QKQS01000013.1"/>
</dbReference>
<dbReference type="Proteomes" id="UP000248134">
    <property type="component" value="Unassembled WGS sequence"/>
</dbReference>
<sequence>MSITDPQVRALKQYLRNFEKRLVEVDQRVARMIMRGKVAKVRKQGDDWQVKLEIGRDPETDKPVQSPWAPVQPVAAGALKIKVKPVEGEAMTLLSPSGVLGTASMAIRSPYDDDHPAPKGDEDFVLEIGKSKFVIADGLISTKVGGNEIELKGDAINIVATDSDGYVVAKSGKFWHLGVEAKNEKATPKVTTEDGPAKSVKAKI</sequence>
<dbReference type="OrthoDB" id="7852340at2"/>
<evidence type="ECO:0000313" key="3">
    <source>
        <dbReference type="Proteomes" id="UP000248134"/>
    </source>
</evidence>
<gene>
    <name evidence="2" type="ORF">DNX69_10865</name>
</gene>
<evidence type="ECO:0008006" key="4">
    <source>
        <dbReference type="Google" id="ProtNLM"/>
    </source>
</evidence>
<proteinExistence type="predicted"/>
<comment type="caution">
    <text evidence="2">The sequence shown here is derived from an EMBL/GenBank/DDBJ whole genome shotgun (WGS) entry which is preliminary data.</text>
</comment>
<evidence type="ECO:0000313" key="2">
    <source>
        <dbReference type="EMBL" id="PZA12467.1"/>
    </source>
</evidence>
<evidence type="ECO:0000256" key="1">
    <source>
        <dbReference type="SAM" id="MobiDB-lite"/>
    </source>
</evidence>
<organism evidence="2 3">
    <name type="scientific">Rhodopseudomonas palustris</name>
    <dbReference type="NCBI Taxonomy" id="1076"/>
    <lineage>
        <taxon>Bacteria</taxon>
        <taxon>Pseudomonadati</taxon>
        <taxon>Pseudomonadota</taxon>
        <taxon>Alphaproteobacteria</taxon>
        <taxon>Hyphomicrobiales</taxon>
        <taxon>Nitrobacteraceae</taxon>
        <taxon>Rhodopseudomonas</taxon>
    </lineage>
</organism>
<feature type="region of interest" description="Disordered" evidence="1">
    <location>
        <begin position="185"/>
        <end position="204"/>
    </location>
</feature>
<reference evidence="2 3" key="1">
    <citation type="submission" date="2018-06" db="EMBL/GenBank/DDBJ databases">
        <title>Draft Whole-Genome Sequence of the purple photosynthetic bacterium Rhodospeudomonas palustris XCP.</title>
        <authorList>
            <person name="Rayyan A."/>
            <person name="Meyer T.E."/>
            <person name="Kyndt J.A."/>
        </authorList>
    </citation>
    <scope>NUCLEOTIDE SEQUENCE [LARGE SCALE GENOMIC DNA]</scope>
    <source>
        <strain evidence="2 3">XCP</strain>
    </source>
</reference>
<feature type="compositionally biased region" description="Basic and acidic residues" evidence="1">
    <location>
        <begin position="185"/>
        <end position="196"/>
    </location>
</feature>
<dbReference type="EMBL" id="QKQS01000013">
    <property type="protein sequence ID" value="PZA12467.1"/>
    <property type="molecule type" value="Genomic_DNA"/>
</dbReference>